<keyword evidence="2" id="KW-1185">Reference proteome</keyword>
<protein>
    <submittedName>
        <fullName evidence="1">Uncharacterized protein</fullName>
    </submittedName>
</protein>
<accession>A0AAD4BFQ1</accession>
<evidence type="ECO:0000313" key="1">
    <source>
        <dbReference type="EMBL" id="KAF8426800.1"/>
    </source>
</evidence>
<dbReference type="EMBL" id="WHUW01000085">
    <property type="protein sequence ID" value="KAF8426800.1"/>
    <property type="molecule type" value="Genomic_DNA"/>
</dbReference>
<evidence type="ECO:0000313" key="2">
    <source>
        <dbReference type="Proteomes" id="UP001194468"/>
    </source>
</evidence>
<proteinExistence type="predicted"/>
<reference evidence="1" key="1">
    <citation type="submission" date="2019-10" db="EMBL/GenBank/DDBJ databases">
        <authorList>
            <consortium name="DOE Joint Genome Institute"/>
            <person name="Kuo A."/>
            <person name="Miyauchi S."/>
            <person name="Kiss E."/>
            <person name="Drula E."/>
            <person name="Kohler A."/>
            <person name="Sanchez-Garcia M."/>
            <person name="Andreopoulos B."/>
            <person name="Barry K.W."/>
            <person name="Bonito G."/>
            <person name="Buee M."/>
            <person name="Carver A."/>
            <person name="Chen C."/>
            <person name="Cichocki N."/>
            <person name="Clum A."/>
            <person name="Culley D."/>
            <person name="Crous P.W."/>
            <person name="Fauchery L."/>
            <person name="Girlanda M."/>
            <person name="Hayes R."/>
            <person name="Keri Z."/>
            <person name="LaButti K."/>
            <person name="Lipzen A."/>
            <person name="Lombard V."/>
            <person name="Magnuson J."/>
            <person name="Maillard F."/>
            <person name="Morin E."/>
            <person name="Murat C."/>
            <person name="Nolan M."/>
            <person name="Ohm R."/>
            <person name="Pangilinan J."/>
            <person name="Pereira M."/>
            <person name="Perotto S."/>
            <person name="Peter M."/>
            <person name="Riley R."/>
            <person name="Sitrit Y."/>
            <person name="Stielow B."/>
            <person name="Szollosi G."/>
            <person name="Zifcakova L."/>
            <person name="Stursova M."/>
            <person name="Spatafora J.W."/>
            <person name="Tedersoo L."/>
            <person name="Vaario L.-M."/>
            <person name="Yamada A."/>
            <person name="Yan M."/>
            <person name="Wang P."/>
            <person name="Xu J."/>
            <person name="Bruns T."/>
            <person name="Baldrian P."/>
            <person name="Vilgalys R."/>
            <person name="Henrissat B."/>
            <person name="Grigoriev I.V."/>
            <person name="Hibbett D."/>
            <person name="Nagy L.G."/>
            <person name="Martin F.M."/>
        </authorList>
    </citation>
    <scope>NUCLEOTIDE SEQUENCE</scope>
    <source>
        <strain evidence="1">BED1</strain>
    </source>
</reference>
<dbReference type="Proteomes" id="UP001194468">
    <property type="component" value="Unassembled WGS sequence"/>
</dbReference>
<gene>
    <name evidence="1" type="ORF">L210DRAFT_935532</name>
</gene>
<comment type="caution">
    <text evidence="1">The sequence shown here is derived from an EMBL/GenBank/DDBJ whole genome shotgun (WGS) entry which is preliminary data.</text>
</comment>
<name>A0AAD4BFQ1_BOLED</name>
<dbReference type="AlphaFoldDB" id="A0AAD4BFQ1"/>
<reference evidence="1" key="2">
    <citation type="journal article" date="2020" name="Nat. Commun.">
        <title>Large-scale genome sequencing of mycorrhizal fungi provides insights into the early evolution of symbiotic traits.</title>
        <authorList>
            <person name="Miyauchi S."/>
            <person name="Kiss E."/>
            <person name="Kuo A."/>
            <person name="Drula E."/>
            <person name="Kohler A."/>
            <person name="Sanchez-Garcia M."/>
            <person name="Morin E."/>
            <person name="Andreopoulos B."/>
            <person name="Barry K.W."/>
            <person name="Bonito G."/>
            <person name="Buee M."/>
            <person name="Carver A."/>
            <person name="Chen C."/>
            <person name="Cichocki N."/>
            <person name="Clum A."/>
            <person name="Culley D."/>
            <person name="Crous P.W."/>
            <person name="Fauchery L."/>
            <person name="Girlanda M."/>
            <person name="Hayes R.D."/>
            <person name="Keri Z."/>
            <person name="LaButti K."/>
            <person name="Lipzen A."/>
            <person name="Lombard V."/>
            <person name="Magnuson J."/>
            <person name="Maillard F."/>
            <person name="Murat C."/>
            <person name="Nolan M."/>
            <person name="Ohm R.A."/>
            <person name="Pangilinan J."/>
            <person name="Pereira M.F."/>
            <person name="Perotto S."/>
            <person name="Peter M."/>
            <person name="Pfister S."/>
            <person name="Riley R."/>
            <person name="Sitrit Y."/>
            <person name="Stielow J.B."/>
            <person name="Szollosi G."/>
            <person name="Zifcakova L."/>
            <person name="Stursova M."/>
            <person name="Spatafora J.W."/>
            <person name="Tedersoo L."/>
            <person name="Vaario L.M."/>
            <person name="Yamada A."/>
            <person name="Yan M."/>
            <person name="Wang P."/>
            <person name="Xu J."/>
            <person name="Bruns T."/>
            <person name="Baldrian P."/>
            <person name="Vilgalys R."/>
            <person name="Dunand C."/>
            <person name="Henrissat B."/>
            <person name="Grigoriev I.V."/>
            <person name="Hibbett D."/>
            <person name="Nagy L.G."/>
            <person name="Martin F.M."/>
        </authorList>
    </citation>
    <scope>NUCLEOTIDE SEQUENCE</scope>
    <source>
        <strain evidence="1">BED1</strain>
    </source>
</reference>
<organism evidence="1 2">
    <name type="scientific">Boletus edulis BED1</name>
    <dbReference type="NCBI Taxonomy" id="1328754"/>
    <lineage>
        <taxon>Eukaryota</taxon>
        <taxon>Fungi</taxon>
        <taxon>Dikarya</taxon>
        <taxon>Basidiomycota</taxon>
        <taxon>Agaricomycotina</taxon>
        <taxon>Agaricomycetes</taxon>
        <taxon>Agaricomycetidae</taxon>
        <taxon>Boletales</taxon>
        <taxon>Boletineae</taxon>
        <taxon>Boletaceae</taxon>
        <taxon>Boletoideae</taxon>
        <taxon>Boletus</taxon>
    </lineage>
</organism>
<sequence length="176" mass="20236">MLADDIEQADMRDASSYKQGLFFSDANDKPALVAIPCRDGVLQFDYWLRLPAIMNHHLNRWDISSVSLQSHTFYHLPASNAPRFQTAYTIKYWSQDMKMPINQALLSCCNDTPSHHLLRGDLIVIKHLHTPLNILQNMQEEDMALVTALIGWSVIKRGDLMHVDEMEYTLHALEND</sequence>